<comment type="caution">
    <text evidence="2">The sequence shown here is derived from an EMBL/GenBank/DDBJ whole genome shotgun (WGS) entry which is preliminary data.</text>
</comment>
<feature type="non-terminal residue" evidence="2">
    <location>
        <position position="1"/>
    </location>
</feature>
<dbReference type="EMBL" id="MU155549">
    <property type="protein sequence ID" value="KAF9472319.1"/>
    <property type="molecule type" value="Genomic_DNA"/>
</dbReference>
<dbReference type="AlphaFoldDB" id="A0A9P5YPI3"/>
<reference evidence="2" key="1">
    <citation type="submission" date="2020-11" db="EMBL/GenBank/DDBJ databases">
        <authorList>
            <consortium name="DOE Joint Genome Institute"/>
            <person name="Ahrendt S."/>
            <person name="Riley R."/>
            <person name="Andreopoulos W."/>
            <person name="Labutti K."/>
            <person name="Pangilinan J."/>
            <person name="Ruiz-Duenas F.J."/>
            <person name="Barrasa J.M."/>
            <person name="Sanchez-Garcia M."/>
            <person name="Camarero S."/>
            <person name="Miyauchi S."/>
            <person name="Serrano A."/>
            <person name="Linde D."/>
            <person name="Babiker R."/>
            <person name="Drula E."/>
            <person name="Ayuso-Fernandez I."/>
            <person name="Pacheco R."/>
            <person name="Padilla G."/>
            <person name="Ferreira P."/>
            <person name="Barriuso J."/>
            <person name="Kellner H."/>
            <person name="Castanera R."/>
            <person name="Alfaro M."/>
            <person name="Ramirez L."/>
            <person name="Pisabarro A.G."/>
            <person name="Kuo A."/>
            <person name="Tritt A."/>
            <person name="Lipzen A."/>
            <person name="He G."/>
            <person name="Yan M."/>
            <person name="Ng V."/>
            <person name="Cullen D."/>
            <person name="Martin F."/>
            <person name="Rosso M.-N."/>
            <person name="Henrissat B."/>
            <person name="Hibbett D."/>
            <person name="Martinez A.T."/>
            <person name="Grigoriev I.V."/>
        </authorList>
    </citation>
    <scope>NUCLEOTIDE SEQUENCE</scope>
    <source>
        <strain evidence="2">CIRM-BRFM 674</strain>
    </source>
</reference>
<organism evidence="2 3">
    <name type="scientific">Pholiota conissans</name>
    <dbReference type="NCBI Taxonomy" id="109636"/>
    <lineage>
        <taxon>Eukaryota</taxon>
        <taxon>Fungi</taxon>
        <taxon>Dikarya</taxon>
        <taxon>Basidiomycota</taxon>
        <taxon>Agaricomycotina</taxon>
        <taxon>Agaricomycetes</taxon>
        <taxon>Agaricomycetidae</taxon>
        <taxon>Agaricales</taxon>
        <taxon>Agaricineae</taxon>
        <taxon>Strophariaceae</taxon>
        <taxon>Pholiota</taxon>
    </lineage>
</organism>
<proteinExistence type="predicted"/>
<dbReference type="Proteomes" id="UP000807469">
    <property type="component" value="Unassembled WGS sequence"/>
</dbReference>
<evidence type="ECO:0000313" key="2">
    <source>
        <dbReference type="EMBL" id="KAF9472319.1"/>
    </source>
</evidence>
<keyword evidence="3" id="KW-1185">Reference proteome</keyword>
<feature type="region of interest" description="Disordered" evidence="1">
    <location>
        <begin position="1"/>
        <end position="22"/>
    </location>
</feature>
<evidence type="ECO:0000313" key="3">
    <source>
        <dbReference type="Proteomes" id="UP000807469"/>
    </source>
</evidence>
<gene>
    <name evidence="2" type="ORF">BDN70DRAFT_887127</name>
</gene>
<protein>
    <submittedName>
        <fullName evidence="2">Uncharacterized protein</fullName>
    </submittedName>
</protein>
<sequence length="135" mass="15005">LSSSSSRRPTTVPSRPQSHTDLIHSNPLEIHTSHLELKVHLRRSIRSAQRICPVDVHRSVIYTSPSLTRRSSHLIHSAFIHASGALRVFSRSYSINSNSTRVKAGDDSVGDRTGRSVTVWNRAKAQLLLWNGYGG</sequence>
<accession>A0A9P5YPI3</accession>
<evidence type="ECO:0000256" key="1">
    <source>
        <dbReference type="SAM" id="MobiDB-lite"/>
    </source>
</evidence>
<name>A0A9P5YPI3_9AGAR</name>
<feature type="compositionally biased region" description="Low complexity" evidence="1">
    <location>
        <begin position="1"/>
        <end position="17"/>
    </location>
</feature>